<dbReference type="EMBL" id="JACEON010000007">
    <property type="protein sequence ID" value="MBA4611884.1"/>
    <property type="molecule type" value="Genomic_DNA"/>
</dbReference>
<dbReference type="InterPro" id="IPR004101">
    <property type="entry name" value="Mur_ligase_C"/>
</dbReference>
<comment type="caution">
    <text evidence="25">The sequence shown here is derived from an EMBL/GenBank/DDBJ whole genome shotgun (WGS) entry which is preliminary data.</text>
</comment>
<dbReference type="InterPro" id="IPR036615">
    <property type="entry name" value="Mur_ligase_C_dom_sf"/>
</dbReference>
<evidence type="ECO:0000256" key="13">
    <source>
        <dbReference type="ARBA" id="ARBA00022842"/>
    </source>
</evidence>
<dbReference type="PROSITE" id="PS01012">
    <property type="entry name" value="FOLYLPOLYGLU_SYNT_2"/>
    <property type="match status" value="1"/>
</dbReference>
<evidence type="ECO:0000256" key="14">
    <source>
        <dbReference type="ARBA" id="ARBA00022909"/>
    </source>
</evidence>
<dbReference type="InterPro" id="IPR036565">
    <property type="entry name" value="Mur-like_cat_sf"/>
</dbReference>
<evidence type="ECO:0000256" key="22">
    <source>
        <dbReference type="PIRNR" id="PIRNR001563"/>
    </source>
</evidence>
<dbReference type="GO" id="GO:0005524">
    <property type="term" value="F:ATP binding"/>
    <property type="evidence" value="ECO:0007669"/>
    <property type="project" value="UniProtKB-KW"/>
</dbReference>
<evidence type="ECO:0000256" key="20">
    <source>
        <dbReference type="ARBA" id="ARBA00049035"/>
    </source>
</evidence>
<dbReference type="SUPFAM" id="SSF53623">
    <property type="entry name" value="MurD-like peptide ligases, catalytic domain"/>
    <property type="match status" value="1"/>
</dbReference>
<evidence type="ECO:0000256" key="11">
    <source>
        <dbReference type="ARBA" id="ARBA00022741"/>
    </source>
</evidence>
<evidence type="ECO:0000256" key="2">
    <source>
        <dbReference type="ARBA" id="ARBA00002714"/>
    </source>
</evidence>
<accession>A0A838XXW9</accession>
<dbReference type="GO" id="GO:0046654">
    <property type="term" value="P:tetrahydrofolate biosynthetic process"/>
    <property type="evidence" value="ECO:0007669"/>
    <property type="project" value="UniProtKB-UniPathway"/>
</dbReference>
<dbReference type="PIRSF" id="PIRSF001563">
    <property type="entry name" value="Folylpolyglu_synth"/>
    <property type="match status" value="1"/>
</dbReference>
<dbReference type="EC" id="6.3.2.12" evidence="6"/>
<evidence type="ECO:0000256" key="7">
    <source>
        <dbReference type="ARBA" id="ARBA00013025"/>
    </source>
</evidence>
<evidence type="ECO:0000256" key="17">
    <source>
        <dbReference type="ARBA" id="ARBA00032510"/>
    </source>
</evidence>
<keyword evidence="9 22" id="KW-0436">Ligase</keyword>
<keyword evidence="11 22" id="KW-0547">Nucleotide-binding</keyword>
<dbReference type="GO" id="GO:0005737">
    <property type="term" value="C:cytoplasm"/>
    <property type="evidence" value="ECO:0007669"/>
    <property type="project" value="TreeGrafter"/>
</dbReference>
<dbReference type="EC" id="6.3.2.17" evidence="7"/>
<name>A0A838XXW9_9HYPH</name>
<comment type="catalytic activity">
    <reaction evidence="21">
        <text>7,8-dihydropteroate + L-glutamate + ATP = 7,8-dihydrofolate + ADP + phosphate + H(+)</text>
        <dbReference type="Rhea" id="RHEA:23584"/>
        <dbReference type="ChEBI" id="CHEBI:15378"/>
        <dbReference type="ChEBI" id="CHEBI:17839"/>
        <dbReference type="ChEBI" id="CHEBI:29985"/>
        <dbReference type="ChEBI" id="CHEBI:30616"/>
        <dbReference type="ChEBI" id="CHEBI:43474"/>
        <dbReference type="ChEBI" id="CHEBI:57451"/>
        <dbReference type="ChEBI" id="CHEBI:456216"/>
        <dbReference type="EC" id="6.3.2.12"/>
    </reaction>
</comment>
<evidence type="ECO:0000256" key="15">
    <source>
        <dbReference type="ARBA" id="ARBA00030048"/>
    </source>
</evidence>
<reference evidence="25 26" key="1">
    <citation type="submission" date="2020-07" db="EMBL/GenBank/DDBJ databases">
        <authorList>
            <person name="Li M."/>
        </authorList>
    </citation>
    <scope>NUCLEOTIDE SEQUENCE [LARGE SCALE GENOMIC DNA]</scope>
    <source>
        <strain evidence="25 26">DSM 23284</strain>
    </source>
</reference>
<dbReference type="Gene3D" id="3.90.190.20">
    <property type="entry name" value="Mur ligase, C-terminal domain"/>
    <property type="match status" value="1"/>
</dbReference>
<feature type="domain" description="Mur ligase C-terminal" evidence="23">
    <location>
        <begin position="302"/>
        <end position="420"/>
    </location>
</feature>
<dbReference type="AlphaFoldDB" id="A0A838XXW9"/>
<dbReference type="InterPro" id="IPR001645">
    <property type="entry name" value="Folylpolyglutamate_synth"/>
</dbReference>
<dbReference type="GO" id="GO:0046872">
    <property type="term" value="F:metal ion binding"/>
    <property type="evidence" value="ECO:0007669"/>
    <property type="project" value="UniProtKB-KW"/>
</dbReference>
<comment type="pathway">
    <text evidence="4">Cofactor biosynthesis; tetrahydrofolylpolyglutamate biosynthesis.</text>
</comment>
<dbReference type="Proteomes" id="UP000559404">
    <property type="component" value="Unassembled WGS sequence"/>
</dbReference>
<protein>
    <recommendedName>
        <fullName evidence="8">Dihydrofolate synthase/folylpolyglutamate synthase</fullName>
        <ecNumber evidence="6">6.3.2.12</ecNumber>
        <ecNumber evidence="7">6.3.2.17</ecNumber>
    </recommendedName>
    <alternativeName>
        <fullName evidence="17">Folylpoly-gamma-glutamate synthetase-dihydrofolate synthetase</fullName>
    </alternativeName>
    <alternativeName>
        <fullName evidence="15">Folylpolyglutamate synthetase</fullName>
    </alternativeName>
    <alternativeName>
        <fullName evidence="16">Tetrahydrofolylpolyglutamate synthase</fullName>
    </alternativeName>
</protein>
<dbReference type="Gene3D" id="3.40.1190.10">
    <property type="entry name" value="Mur-like, catalytic domain"/>
    <property type="match status" value="1"/>
</dbReference>
<comment type="similarity">
    <text evidence="5 22">Belongs to the folylpolyglutamate synthase family.</text>
</comment>
<evidence type="ECO:0000256" key="1">
    <source>
        <dbReference type="ARBA" id="ARBA00001946"/>
    </source>
</evidence>
<dbReference type="InterPro" id="IPR013221">
    <property type="entry name" value="Mur_ligase_cen"/>
</dbReference>
<evidence type="ECO:0000256" key="9">
    <source>
        <dbReference type="ARBA" id="ARBA00022598"/>
    </source>
</evidence>
<keyword evidence="13" id="KW-0460">Magnesium</keyword>
<dbReference type="RefSeq" id="WP_181760079.1">
    <property type="nucleotide sequence ID" value="NZ_BMCR01000008.1"/>
</dbReference>
<dbReference type="PANTHER" id="PTHR11136:SF0">
    <property type="entry name" value="DIHYDROFOLATE SYNTHETASE-RELATED"/>
    <property type="match status" value="1"/>
</dbReference>
<evidence type="ECO:0000256" key="21">
    <source>
        <dbReference type="ARBA" id="ARBA00049161"/>
    </source>
</evidence>
<keyword evidence="26" id="KW-1185">Reference proteome</keyword>
<keyword evidence="10" id="KW-0479">Metal-binding</keyword>
<dbReference type="UniPathway" id="UPA00077">
    <property type="reaction ID" value="UER00157"/>
</dbReference>
<comment type="catalytic activity">
    <reaction evidence="20">
        <text>(6R)-5,10-methylenetetrahydrofolyl-(gamma-L-Glu)(n) + L-glutamate + ATP = (6R)-5,10-methylenetetrahydrofolyl-(gamma-L-Glu)(n+1) + ADP + phosphate + H(+)</text>
        <dbReference type="Rhea" id="RHEA:51912"/>
        <dbReference type="Rhea" id="RHEA-COMP:13257"/>
        <dbReference type="Rhea" id="RHEA-COMP:13258"/>
        <dbReference type="ChEBI" id="CHEBI:15378"/>
        <dbReference type="ChEBI" id="CHEBI:29985"/>
        <dbReference type="ChEBI" id="CHEBI:30616"/>
        <dbReference type="ChEBI" id="CHEBI:43474"/>
        <dbReference type="ChEBI" id="CHEBI:136572"/>
        <dbReference type="ChEBI" id="CHEBI:456216"/>
        <dbReference type="EC" id="6.3.2.17"/>
    </reaction>
</comment>
<evidence type="ECO:0000256" key="18">
    <source>
        <dbReference type="ARBA" id="ARBA00047493"/>
    </source>
</evidence>
<evidence type="ECO:0000256" key="16">
    <source>
        <dbReference type="ARBA" id="ARBA00030592"/>
    </source>
</evidence>
<evidence type="ECO:0000256" key="5">
    <source>
        <dbReference type="ARBA" id="ARBA00008276"/>
    </source>
</evidence>
<gene>
    <name evidence="25" type="ORF">H1W37_09495</name>
</gene>
<comment type="cofactor">
    <cofactor evidence="1">
        <name>Mg(2+)</name>
        <dbReference type="ChEBI" id="CHEBI:18420"/>
    </cofactor>
</comment>
<feature type="domain" description="Mur ligase central" evidence="24">
    <location>
        <begin position="46"/>
        <end position="262"/>
    </location>
</feature>
<organism evidence="25 26">
    <name type="scientific">Stappia taiwanensis</name>
    <dbReference type="NCBI Taxonomy" id="992267"/>
    <lineage>
        <taxon>Bacteria</taxon>
        <taxon>Pseudomonadati</taxon>
        <taxon>Pseudomonadota</taxon>
        <taxon>Alphaproteobacteria</taxon>
        <taxon>Hyphomicrobiales</taxon>
        <taxon>Stappiaceae</taxon>
        <taxon>Stappia</taxon>
    </lineage>
</organism>
<comment type="catalytic activity">
    <reaction evidence="19">
        <text>10-formyltetrahydrofolyl-(gamma-L-Glu)(n) + L-glutamate + ATP = 10-formyltetrahydrofolyl-(gamma-L-Glu)(n+1) + ADP + phosphate + H(+)</text>
        <dbReference type="Rhea" id="RHEA:51904"/>
        <dbReference type="Rhea" id="RHEA-COMP:13088"/>
        <dbReference type="Rhea" id="RHEA-COMP:14300"/>
        <dbReference type="ChEBI" id="CHEBI:15378"/>
        <dbReference type="ChEBI" id="CHEBI:29985"/>
        <dbReference type="ChEBI" id="CHEBI:30616"/>
        <dbReference type="ChEBI" id="CHEBI:43474"/>
        <dbReference type="ChEBI" id="CHEBI:134413"/>
        <dbReference type="ChEBI" id="CHEBI:456216"/>
        <dbReference type="EC" id="6.3.2.17"/>
    </reaction>
</comment>
<dbReference type="InterPro" id="IPR018109">
    <property type="entry name" value="Folylpolyglutamate_synth_CS"/>
</dbReference>
<evidence type="ECO:0000256" key="3">
    <source>
        <dbReference type="ARBA" id="ARBA00004799"/>
    </source>
</evidence>
<evidence type="ECO:0000259" key="23">
    <source>
        <dbReference type="Pfam" id="PF02875"/>
    </source>
</evidence>
<sequence length="436" mass="46337">MDQVTAILDRLLALHPREIDLSLGRLERLLRALGNPEQRVPPVIHITGTNGKGSTTAIMRAILEAAGRKVHVYTSPHLVSFNERIRLAGELVSDERLIDALDRCEQANAGAEITFFEVTTAAAMLLFSEVPADILLLEVGLGGRLDATNVIKAPLASVITPLSMDHERYLGAALTDIAFEKAGILKPGAPAVIAPQPEEAAAVIAEVAADRGADLTLFGQDFTAYEEHGRFTYQDEAGLLDLPRPRLAGRHQIINAGMAIAALRRAGCLPDVAAIEQGLASVDWPGRLQPLTRGPVVDLCPDGAEVWLDGGHNPGASTAIAAFIGEQEERDARPLYLVTGMLKTKDPVGFFAPYAGLARHVATVPLVSSAVFREPEELVQAARAAGLDATPFAGLEAALSSIVMASHDDPEPPRVLICGSLYLVGEVLALNGMRPV</sequence>
<evidence type="ECO:0000313" key="26">
    <source>
        <dbReference type="Proteomes" id="UP000559404"/>
    </source>
</evidence>
<dbReference type="PANTHER" id="PTHR11136">
    <property type="entry name" value="FOLYLPOLYGLUTAMATE SYNTHASE-RELATED"/>
    <property type="match status" value="1"/>
</dbReference>
<comment type="pathway">
    <text evidence="3">Cofactor biosynthesis; tetrahydrofolate biosynthesis; 7,8-dihydrofolate from 2-amino-4-hydroxy-6-hydroxymethyl-7,8-dihydropteridine diphosphate and 4-aminobenzoate: step 2/2.</text>
</comment>
<evidence type="ECO:0000256" key="6">
    <source>
        <dbReference type="ARBA" id="ARBA00013023"/>
    </source>
</evidence>
<dbReference type="GO" id="GO:0046656">
    <property type="term" value="P:folic acid biosynthetic process"/>
    <property type="evidence" value="ECO:0007669"/>
    <property type="project" value="UniProtKB-KW"/>
</dbReference>
<evidence type="ECO:0000256" key="12">
    <source>
        <dbReference type="ARBA" id="ARBA00022840"/>
    </source>
</evidence>
<comment type="catalytic activity">
    <reaction evidence="18">
        <text>(6S)-5,6,7,8-tetrahydrofolyl-(gamma-L-Glu)(n) + L-glutamate + ATP = (6S)-5,6,7,8-tetrahydrofolyl-(gamma-L-Glu)(n+1) + ADP + phosphate + H(+)</text>
        <dbReference type="Rhea" id="RHEA:10580"/>
        <dbReference type="Rhea" id="RHEA-COMP:14738"/>
        <dbReference type="Rhea" id="RHEA-COMP:14740"/>
        <dbReference type="ChEBI" id="CHEBI:15378"/>
        <dbReference type="ChEBI" id="CHEBI:29985"/>
        <dbReference type="ChEBI" id="CHEBI:30616"/>
        <dbReference type="ChEBI" id="CHEBI:43474"/>
        <dbReference type="ChEBI" id="CHEBI:141005"/>
        <dbReference type="ChEBI" id="CHEBI:456216"/>
        <dbReference type="EC" id="6.3.2.17"/>
    </reaction>
</comment>
<dbReference type="GO" id="GO:0004326">
    <property type="term" value="F:tetrahydrofolylpolyglutamate synthase activity"/>
    <property type="evidence" value="ECO:0007669"/>
    <property type="project" value="UniProtKB-EC"/>
</dbReference>
<evidence type="ECO:0000256" key="4">
    <source>
        <dbReference type="ARBA" id="ARBA00005150"/>
    </source>
</evidence>
<dbReference type="Pfam" id="PF08245">
    <property type="entry name" value="Mur_ligase_M"/>
    <property type="match status" value="1"/>
</dbReference>
<comment type="function">
    <text evidence="2">Functions in two distinct reactions of the de novo folate biosynthetic pathway. Catalyzes the addition of a glutamate residue to dihydropteroate (7,8-dihydropteroate or H2Pte) to form dihydrofolate (7,8-dihydrofolate monoglutamate or H2Pte-Glu). Also catalyzes successive additions of L-glutamate to tetrahydrofolate or 10-formyltetrahydrofolate or 5,10-methylenetetrahydrofolate, leading to folylpolyglutamate derivatives.</text>
</comment>
<dbReference type="NCBIfam" id="TIGR01499">
    <property type="entry name" value="folC"/>
    <property type="match status" value="1"/>
</dbReference>
<dbReference type="SUPFAM" id="SSF53244">
    <property type="entry name" value="MurD-like peptide ligases, peptide-binding domain"/>
    <property type="match status" value="1"/>
</dbReference>
<evidence type="ECO:0000256" key="8">
    <source>
        <dbReference type="ARBA" id="ARBA00019357"/>
    </source>
</evidence>
<keyword evidence="14" id="KW-0289">Folate biosynthesis</keyword>
<dbReference type="Pfam" id="PF02875">
    <property type="entry name" value="Mur_ligase_C"/>
    <property type="match status" value="1"/>
</dbReference>
<evidence type="ECO:0000256" key="10">
    <source>
        <dbReference type="ARBA" id="ARBA00022723"/>
    </source>
</evidence>
<evidence type="ECO:0000313" key="25">
    <source>
        <dbReference type="EMBL" id="MBA4611884.1"/>
    </source>
</evidence>
<evidence type="ECO:0000259" key="24">
    <source>
        <dbReference type="Pfam" id="PF08245"/>
    </source>
</evidence>
<proteinExistence type="inferred from homology"/>
<dbReference type="GO" id="GO:0008841">
    <property type="term" value="F:dihydrofolate synthase activity"/>
    <property type="evidence" value="ECO:0007669"/>
    <property type="project" value="UniProtKB-EC"/>
</dbReference>
<keyword evidence="12 22" id="KW-0067">ATP-binding</keyword>
<dbReference type="FunFam" id="3.40.1190.10:FF:000011">
    <property type="entry name" value="Folylpolyglutamate synthase/dihydrofolate synthase"/>
    <property type="match status" value="1"/>
</dbReference>
<evidence type="ECO:0000256" key="19">
    <source>
        <dbReference type="ARBA" id="ARBA00047808"/>
    </source>
</evidence>
<reference evidence="25 26" key="2">
    <citation type="submission" date="2020-08" db="EMBL/GenBank/DDBJ databases">
        <title>Stappia taiwanensis sp. nov., isolated from a coastal thermal spring.</title>
        <authorList>
            <person name="Kampfer P."/>
        </authorList>
    </citation>
    <scope>NUCLEOTIDE SEQUENCE [LARGE SCALE GENOMIC DNA]</scope>
    <source>
        <strain evidence="25 26">DSM 23284</strain>
    </source>
</reference>